<sequence>MHYLAATLHILSATLTDKAETTLDARLRRNPNPDGGAGRDSDRGAVTMEMVIWAVAIIGIVGIVVAAITNYVTSKAGSIR</sequence>
<evidence type="ECO:0000256" key="1">
    <source>
        <dbReference type="SAM" id="Phobius"/>
    </source>
</evidence>
<dbReference type="RefSeq" id="WP_141845232.1">
    <property type="nucleotide sequence ID" value="NZ_VFPM01000003.1"/>
</dbReference>
<dbReference type="EMBL" id="VFPM01000003">
    <property type="protein sequence ID" value="TQM57816.1"/>
    <property type="molecule type" value="Genomic_DNA"/>
</dbReference>
<accession>A0A543HHL4</accession>
<evidence type="ECO:0008006" key="4">
    <source>
        <dbReference type="Google" id="ProtNLM"/>
    </source>
</evidence>
<dbReference type="Proteomes" id="UP000316747">
    <property type="component" value="Unassembled WGS sequence"/>
</dbReference>
<comment type="caution">
    <text evidence="2">The sequence shown here is derived from an EMBL/GenBank/DDBJ whole genome shotgun (WGS) entry which is preliminary data.</text>
</comment>
<proteinExistence type="predicted"/>
<feature type="transmembrane region" description="Helical" evidence="1">
    <location>
        <begin position="50"/>
        <end position="72"/>
    </location>
</feature>
<keyword evidence="1" id="KW-1133">Transmembrane helix</keyword>
<evidence type="ECO:0000313" key="3">
    <source>
        <dbReference type="Proteomes" id="UP000316747"/>
    </source>
</evidence>
<evidence type="ECO:0000313" key="2">
    <source>
        <dbReference type="EMBL" id="TQM57816.1"/>
    </source>
</evidence>
<dbReference type="AlphaFoldDB" id="A0A543HHL4"/>
<dbReference type="OrthoDB" id="4870897at2"/>
<keyword evidence="1" id="KW-0472">Membrane</keyword>
<reference evidence="2 3" key="1">
    <citation type="submission" date="2019-06" db="EMBL/GenBank/DDBJ databases">
        <title>Genome sequencing of plant associated microbes to promote plant fitness in Sorghum bicolor and Oryza sativa.</title>
        <authorList>
            <person name="Coleman-Derr D."/>
        </authorList>
    </citation>
    <scope>NUCLEOTIDE SEQUENCE [LARGE SCALE GENOMIC DNA]</scope>
    <source>
        <strain evidence="2 3">KV-663</strain>
    </source>
</reference>
<keyword evidence="1" id="KW-0812">Transmembrane</keyword>
<organism evidence="2 3">
    <name type="scientific">Humibacillus xanthopallidus</name>
    <dbReference type="NCBI Taxonomy" id="412689"/>
    <lineage>
        <taxon>Bacteria</taxon>
        <taxon>Bacillati</taxon>
        <taxon>Actinomycetota</taxon>
        <taxon>Actinomycetes</taxon>
        <taxon>Micrococcales</taxon>
        <taxon>Intrasporangiaceae</taxon>
        <taxon>Humibacillus</taxon>
    </lineage>
</organism>
<protein>
    <recommendedName>
        <fullName evidence="4">Flagellin-like protein</fullName>
    </recommendedName>
</protein>
<gene>
    <name evidence="2" type="ORF">FBY41_3151</name>
</gene>
<name>A0A543HHL4_9MICO</name>
<keyword evidence="3" id="KW-1185">Reference proteome</keyword>